<dbReference type="GO" id="GO:0042026">
    <property type="term" value="P:protein refolding"/>
    <property type="evidence" value="ECO:0007669"/>
    <property type="project" value="TreeGrafter"/>
</dbReference>
<dbReference type="EMBL" id="DTGT01000229">
    <property type="protein sequence ID" value="HGH61088.1"/>
    <property type="molecule type" value="Genomic_DNA"/>
</dbReference>
<comment type="caution">
    <text evidence="7">The sequence shown here is derived from an EMBL/GenBank/DDBJ whole genome shotgun (WGS) entry which is preliminary data.</text>
</comment>
<accession>A0A7C4ARW5</accession>
<reference evidence="7" key="1">
    <citation type="journal article" date="2020" name="mSystems">
        <title>Genome- and Community-Level Interaction Insights into Carbon Utilization and Element Cycling Functions of Hydrothermarchaeota in Hydrothermal Sediment.</title>
        <authorList>
            <person name="Zhou Z."/>
            <person name="Liu Y."/>
            <person name="Xu W."/>
            <person name="Pan J."/>
            <person name="Luo Z.H."/>
            <person name="Li M."/>
        </authorList>
    </citation>
    <scope>NUCLEOTIDE SEQUENCE [LARGE SCALE GENOMIC DNA]</scope>
    <source>
        <strain evidence="7">SpSt-769</strain>
    </source>
</reference>
<dbReference type="CDD" id="cd06257">
    <property type="entry name" value="DnaJ"/>
    <property type="match status" value="1"/>
</dbReference>
<keyword evidence="5" id="KW-0143">Chaperone</keyword>
<dbReference type="Pfam" id="PF01556">
    <property type="entry name" value="DnaJ_C"/>
    <property type="match status" value="1"/>
</dbReference>
<dbReference type="FunFam" id="2.60.260.20:FF:000005">
    <property type="entry name" value="Chaperone protein dnaJ 1, mitochondrial"/>
    <property type="match status" value="1"/>
</dbReference>
<name>A0A7C4ARW5_9BACT</name>
<evidence type="ECO:0000256" key="4">
    <source>
        <dbReference type="ARBA" id="ARBA00022833"/>
    </source>
</evidence>
<evidence type="ECO:0000256" key="2">
    <source>
        <dbReference type="ARBA" id="ARBA00022737"/>
    </source>
</evidence>
<dbReference type="AlphaFoldDB" id="A0A7C4ARW5"/>
<dbReference type="CDD" id="cd10747">
    <property type="entry name" value="DnaJ_C"/>
    <property type="match status" value="1"/>
</dbReference>
<evidence type="ECO:0000256" key="1">
    <source>
        <dbReference type="ARBA" id="ARBA00022723"/>
    </source>
</evidence>
<dbReference type="InterPro" id="IPR018253">
    <property type="entry name" value="DnaJ_domain_CS"/>
</dbReference>
<proteinExistence type="predicted"/>
<dbReference type="InterPro" id="IPR008971">
    <property type="entry name" value="HSP40/DnaJ_pept-bd"/>
</dbReference>
<dbReference type="SUPFAM" id="SSF49493">
    <property type="entry name" value="HSP40/DnaJ peptide-binding domain"/>
    <property type="match status" value="2"/>
</dbReference>
<evidence type="ECO:0000259" key="6">
    <source>
        <dbReference type="PROSITE" id="PS50076"/>
    </source>
</evidence>
<dbReference type="Pfam" id="PF00226">
    <property type="entry name" value="DnaJ"/>
    <property type="match status" value="1"/>
</dbReference>
<dbReference type="GO" id="GO:0051082">
    <property type="term" value="F:unfolded protein binding"/>
    <property type="evidence" value="ECO:0007669"/>
    <property type="project" value="InterPro"/>
</dbReference>
<protein>
    <submittedName>
        <fullName evidence="7">J domain-containing protein</fullName>
    </submittedName>
</protein>
<dbReference type="SUPFAM" id="SSF46565">
    <property type="entry name" value="Chaperone J-domain"/>
    <property type="match status" value="1"/>
</dbReference>
<dbReference type="GO" id="GO:0008270">
    <property type="term" value="F:zinc ion binding"/>
    <property type="evidence" value="ECO:0007669"/>
    <property type="project" value="UniProtKB-KW"/>
</dbReference>
<keyword evidence="1" id="KW-0479">Metal-binding</keyword>
<keyword evidence="3" id="KW-0863">Zinc-finger</keyword>
<dbReference type="PANTHER" id="PTHR43096">
    <property type="entry name" value="DNAJ HOMOLOG 1, MITOCHONDRIAL-RELATED"/>
    <property type="match status" value="1"/>
</dbReference>
<keyword evidence="4" id="KW-0862">Zinc</keyword>
<evidence type="ECO:0000313" key="7">
    <source>
        <dbReference type="EMBL" id="HGH61088.1"/>
    </source>
</evidence>
<dbReference type="PANTHER" id="PTHR43096:SF52">
    <property type="entry name" value="DNAJ HOMOLOG 1, MITOCHONDRIAL-RELATED"/>
    <property type="match status" value="1"/>
</dbReference>
<dbReference type="Gene3D" id="1.10.287.110">
    <property type="entry name" value="DnaJ domain"/>
    <property type="match status" value="1"/>
</dbReference>
<dbReference type="PRINTS" id="PR00625">
    <property type="entry name" value="JDOMAIN"/>
</dbReference>
<sequence length="308" mass="34892">MRKSDPYKILGVRRDASEEEIKRAYRRLARQYHPDLNNNSKTSEQRFKEISEAYEVLSDSDKRRRYDMYGYGESWDQRSNGAYGSAGFYRQRGYHFGGAYDFDQSAGGGIFEDFFSQFVRAQSFGRERNYGPTRGRDYEYNLTVDFDQAYHGVQAFVRIKDRRIEVKIPAGVDTGSRIRVPGQGAPGFRGGAPGDLFLDITVRPHGLFKREGKNIYFSVGISVAEAVLGGPIEIPGPDGRLVLKIPPGTQSGTVFRFREKGFPSLSDPIRGDFLVTANIVVPQIVDEPSRKILEEFDRRNPVHPRKGL</sequence>
<dbReference type="PROSITE" id="PS00636">
    <property type="entry name" value="DNAJ_1"/>
    <property type="match status" value="1"/>
</dbReference>
<feature type="domain" description="J" evidence="6">
    <location>
        <begin position="5"/>
        <end position="70"/>
    </location>
</feature>
<gene>
    <name evidence="7" type="ORF">ENV54_07310</name>
</gene>
<evidence type="ECO:0000256" key="5">
    <source>
        <dbReference type="ARBA" id="ARBA00023186"/>
    </source>
</evidence>
<dbReference type="Gene3D" id="2.60.260.20">
    <property type="entry name" value="Urease metallochaperone UreE, N-terminal domain"/>
    <property type="match status" value="2"/>
</dbReference>
<dbReference type="GO" id="GO:0005737">
    <property type="term" value="C:cytoplasm"/>
    <property type="evidence" value="ECO:0007669"/>
    <property type="project" value="TreeGrafter"/>
</dbReference>
<organism evidence="7">
    <name type="scientific">Desulfomonile tiedjei</name>
    <dbReference type="NCBI Taxonomy" id="2358"/>
    <lineage>
        <taxon>Bacteria</taxon>
        <taxon>Pseudomonadati</taxon>
        <taxon>Thermodesulfobacteriota</taxon>
        <taxon>Desulfomonilia</taxon>
        <taxon>Desulfomonilales</taxon>
        <taxon>Desulfomonilaceae</taxon>
        <taxon>Desulfomonile</taxon>
    </lineage>
</organism>
<evidence type="ECO:0000256" key="3">
    <source>
        <dbReference type="ARBA" id="ARBA00022771"/>
    </source>
</evidence>
<dbReference type="InterPro" id="IPR001623">
    <property type="entry name" value="DnaJ_domain"/>
</dbReference>
<dbReference type="PROSITE" id="PS50076">
    <property type="entry name" value="DNAJ_2"/>
    <property type="match status" value="1"/>
</dbReference>
<dbReference type="SMART" id="SM00271">
    <property type="entry name" value="DnaJ"/>
    <property type="match status" value="1"/>
</dbReference>
<dbReference type="InterPro" id="IPR002939">
    <property type="entry name" value="DnaJ_C"/>
</dbReference>
<keyword evidence="2" id="KW-0677">Repeat</keyword>
<dbReference type="InterPro" id="IPR036869">
    <property type="entry name" value="J_dom_sf"/>
</dbReference>